<evidence type="ECO:0000313" key="2">
    <source>
        <dbReference type="EMBL" id="MBB3836241.1"/>
    </source>
</evidence>
<protein>
    <submittedName>
        <fullName evidence="2">2-iminobutanoate/2-iminopropanoate deaminase</fullName>
        <ecNumber evidence="2">3.5.99.10</ecNumber>
    </submittedName>
</protein>
<dbReference type="Proteomes" id="UP000541352">
    <property type="component" value="Unassembled WGS sequence"/>
</dbReference>
<dbReference type="FunFam" id="3.30.1330.40:FF:000001">
    <property type="entry name" value="L-PSP family endoribonuclease"/>
    <property type="match status" value="1"/>
</dbReference>
<dbReference type="GO" id="GO:0005829">
    <property type="term" value="C:cytosol"/>
    <property type="evidence" value="ECO:0007669"/>
    <property type="project" value="TreeGrafter"/>
</dbReference>
<dbReference type="InterPro" id="IPR006056">
    <property type="entry name" value="RidA"/>
</dbReference>
<dbReference type="PANTHER" id="PTHR11803">
    <property type="entry name" value="2-IMINOBUTANOATE/2-IMINOPROPANOATE DEAMINASE RIDA"/>
    <property type="match status" value="1"/>
</dbReference>
<keyword evidence="3" id="KW-1185">Reference proteome</keyword>
<dbReference type="NCBIfam" id="TIGR00004">
    <property type="entry name" value="Rid family detoxifying hydrolase"/>
    <property type="match status" value="1"/>
</dbReference>
<dbReference type="AlphaFoldDB" id="A0A7W5ZFF7"/>
<dbReference type="PANTHER" id="PTHR11803:SF39">
    <property type="entry name" value="2-IMINOBUTANOATE_2-IMINOPROPANOATE DEAMINASE"/>
    <property type="match status" value="1"/>
</dbReference>
<dbReference type="Pfam" id="PF01042">
    <property type="entry name" value="Ribonuc_L-PSP"/>
    <property type="match status" value="1"/>
</dbReference>
<dbReference type="GO" id="GO:0120241">
    <property type="term" value="F:2-iminobutanoate/2-iminopropanoate deaminase"/>
    <property type="evidence" value="ECO:0007669"/>
    <property type="project" value="UniProtKB-EC"/>
</dbReference>
<name>A0A7W5ZFF7_9BACT</name>
<dbReference type="SUPFAM" id="SSF55298">
    <property type="entry name" value="YjgF-like"/>
    <property type="match status" value="1"/>
</dbReference>
<accession>A0A7W5ZFF7</accession>
<organism evidence="2 3">
    <name type="scientific">Runella defluvii</name>
    <dbReference type="NCBI Taxonomy" id="370973"/>
    <lineage>
        <taxon>Bacteria</taxon>
        <taxon>Pseudomonadati</taxon>
        <taxon>Bacteroidota</taxon>
        <taxon>Cytophagia</taxon>
        <taxon>Cytophagales</taxon>
        <taxon>Spirosomataceae</taxon>
        <taxon>Runella</taxon>
    </lineage>
</organism>
<sequence length="127" mass="13932">MSKKIIFTTAAPSPIGPYSQAVMVGDTLYVSGQIPIDPDNGDLVTGNIENEARQVMLNIGAILKEAGLHYHNIIKTSIFLKDMNNFGKVNEVYGHFFSGHYPARETVEVSRLPKDVNVEISVIAVKD</sequence>
<dbReference type="Gene3D" id="3.30.1330.40">
    <property type="entry name" value="RutC-like"/>
    <property type="match status" value="1"/>
</dbReference>
<evidence type="ECO:0000313" key="3">
    <source>
        <dbReference type="Proteomes" id="UP000541352"/>
    </source>
</evidence>
<reference evidence="2 3" key="1">
    <citation type="submission" date="2020-08" db="EMBL/GenBank/DDBJ databases">
        <title>Genomic Encyclopedia of Type Strains, Phase IV (KMG-IV): sequencing the most valuable type-strain genomes for metagenomic binning, comparative biology and taxonomic classification.</title>
        <authorList>
            <person name="Goeker M."/>
        </authorList>
    </citation>
    <scope>NUCLEOTIDE SEQUENCE [LARGE SCALE GENOMIC DNA]</scope>
    <source>
        <strain evidence="2 3">DSM 17976</strain>
    </source>
</reference>
<gene>
    <name evidence="2" type="ORF">FHS57_000223</name>
</gene>
<dbReference type="CDD" id="cd00448">
    <property type="entry name" value="YjgF_YER057c_UK114_family"/>
    <property type="match status" value="1"/>
</dbReference>
<dbReference type="RefSeq" id="WP_122934169.1">
    <property type="nucleotide sequence ID" value="NZ_JACIBY010000001.1"/>
</dbReference>
<evidence type="ECO:0000256" key="1">
    <source>
        <dbReference type="ARBA" id="ARBA00010552"/>
    </source>
</evidence>
<comment type="similarity">
    <text evidence="1">Belongs to the RutC family.</text>
</comment>
<dbReference type="InterPro" id="IPR006175">
    <property type="entry name" value="YjgF/YER057c/UK114"/>
</dbReference>
<dbReference type="EC" id="3.5.99.10" evidence="2"/>
<dbReference type="EMBL" id="JACIBY010000001">
    <property type="protein sequence ID" value="MBB3836241.1"/>
    <property type="molecule type" value="Genomic_DNA"/>
</dbReference>
<dbReference type="InterPro" id="IPR035959">
    <property type="entry name" value="RutC-like_sf"/>
</dbReference>
<proteinExistence type="inferred from homology"/>
<keyword evidence="2" id="KW-0378">Hydrolase</keyword>
<comment type="caution">
    <text evidence="2">The sequence shown here is derived from an EMBL/GenBank/DDBJ whole genome shotgun (WGS) entry which is preliminary data.</text>
</comment>